<dbReference type="Gene3D" id="1.20.990.10">
    <property type="entry name" value="NADPH-cytochrome p450 Reductase, Chain A, domain 3"/>
    <property type="match status" value="1"/>
</dbReference>
<keyword evidence="20" id="KW-1185">Reference proteome</keyword>
<evidence type="ECO:0000256" key="14">
    <source>
        <dbReference type="ARBA" id="ARBA00049342"/>
    </source>
</evidence>
<keyword evidence="10 15" id="KW-0521">NADP</keyword>
<comment type="function">
    <text evidence="15">NADPH-dependent reductase which is a central component of the cytosolic iron-sulfur (Fe-S) protein assembly (CIA) machinery. Transfers electrons from NADPH via its FAD and FMN prosthetic groups to the [2Fe-2S] cluster of DRE2, another key component of the CIA machinery. In turn, this reduced cluster provides electrons for assembly of cytosolic iron-sulfur cluster proteins. Positively controls H(2)O(2)-induced cell death.</text>
</comment>
<dbReference type="AlphaFoldDB" id="A0A2I2FDX2"/>
<dbReference type="InterPro" id="IPR003097">
    <property type="entry name" value="CysJ-like_FAD-binding"/>
</dbReference>
<name>A0A2I2FDX2_ASPCN</name>
<dbReference type="GO" id="GO:0010181">
    <property type="term" value="F:FMN binding"/>
    <property type="evidence" value="ECO:0007669"/>
    <property type="project" value="UniProtKB-UniRule"/>
</dbReference>
<feature type="binding site" evidence="15">
    <location>
        <begin position="425"/>
        <end position="428"/>
    </location>
    <ligand>
        <name>FAD</name>
        <dbReference type="ChEBI" id="CHEBI:57692"/>
    </ligand>
</feature>
<comment type="similarity">
    <text evidence="15">In the C-terminal section; belongs to the flavoprotein pyridine nucleotide cytochrome reductase family.</text>
</comment>
<organism evidence="19 20">
    <name type="scientific">Aspergillus candidus</name>
    <dbReference type="NCBI Taxonomy" id="41067"/>
    <lineage>
        <taxon>Eukaryota</taxon>
        <taxon>Fungi</taxon>
        <taxon>Dikarya</taxon>
        <taxon>Ascomycota</taxon>
        <taxon>Pezizomycotina</taxon>
        <taxon>Eurotiomycetes</taxon>
        <taxon>Eurotiomycetidae</taxon>
        <taxon>Eurotiales</taxon>
        <taxon>Aspergillaceae</taxon>
        <taxon>Aspergillus</taxon>
        <taxon>Aspergillus subgen. Circumdati</taxon>
    </lineage>
</organism>
<dbReference type="PROSITE" id="PS50902">
    <property type="entry name" value="FLAVODOXIN_LIKE"/>
    <property type="match status" value="1"/>
</dbReference>
<evidence type="ECO:0000256" key="3">
    <source>
        <dbReference type="ARBA" id="ARBA00004305"/>
    </source>
</evidence>
<feature type="binding site" evidence="15">
    <location>
        <position position="356"/>
    </location>
    <ligand>
        <name>FAD</name>
        <dbReference type="ChEBI" id="CHEBI:57692"/>
    </ligand>
</feature>
<dbReference type="FunFam" id="1.20.990.10:FF:000013">
    <property type="entry name" value="NADPH-dependent diflavin oxidoreductase 1"/>
    <property type="match status" value="1"/>
</dbReference>
<feature type="binding site" evidence="15">
    <location>
        <begin position="105"/>
        <end position="114"/>
    </location>
    <ligand>
        <name>FMN</name>
        <dbReference type="ChEBI" id="CHEBI:58210"/>
    </ligand>
</feature>
<dbReference type="GO" id="GO:0050661">
    <property type="term" value="F:NADP binding"/>
    <property type="evidence" value="ECO:0007669"/>
    <property type="project" value="UniProtKB-UniRule"/>
</dbReference>
<sequence length="880" mass="97072">MSESQTPNAPPRSALVLYGSETGNAQEVAEELGAMIERLHFTTHVAELNQFKPESLDRFTITIFAVSTTGQGDLPANARAFWRSLLLKRLPPTFLSGVRFASFGLGDTSYPKFNWAARKLHKRLLQLGANEIYPGGEADQQHPEGFHPIPDDVQLPPKWVLRIEEEDHATPGTRSVPETHQHTPKSGERPRLDHDIRPIPDTLTATLTQNKRVTPSQHWQDVRHLCLTVPDEVSYVPGDVIAITPKNFADDVEAMIKMMGWEEQADQLVSLAPNVFQAHVDEVHGPPIAGLPSYPRLTLRALIMDYLDLRAIPRRAFFSAIAHYTNDDMHRERLLEFTSPDPEFLNDLWDYTTRPRRSILEVLHEFDSVRIPWQHAAAVLPVFRARQFSIASGGALKRSPDGGTQFELLIAIVKYRTVIRRVREGVCTRYIAALQPGSTLQVQLQRGGLHSPREQLLRPTILIGPGTGVAPLRSMLWEKAAVSQALRAGDDGGDDGDGDKPEIGPSVLIYGARNREADFFFEDEWARLAEACQLQVLAGFSRDQPEKVYVQDLVRRNAALCVRLLRDGLGSVYVCGSSGRMPEAVREALIEAFQTVGAESESGGLDRAQAEAYLLGMEKSGRGLRILVPIKRVIDYAIKPRINKAQTGVETAGVKHSLNPFDELSIEEAVRLRERKGPLKVENILALSAGGPKCADTLRTAMAMGADRAFQVEAPESGDGGLEPLSVAKMLKTVVEKENINLVLLGKQAIDGDQGQTGQMLAGLLNWPQATQASKVDVKDDKGTVEVTHEVDGGVETLRMQLPLVITTDLRLNQPRYASLPNIMKAKKKPLEKKTLAELGVDETKRLKTLKVTEPPARQGGGKVEDVDGLIGKLKELGAL</sequence>
<evidence type="ECO:0000256" key="1">
    <source>
        <dbReference type="ARBA" id="ARBA00001917"/>
    </source>
</evidence>
<dbReference type="InterPro" id="IPR014730">
    <property type="entry name" value="ETF_a/b_N"/>
</dbReference>
<dbReference type="Pfam" id="PF00258">
    <property type="entry name" value="Flavodoxin_1"/>
    <property type="match status" value="1"/>
</dbReference>
<keyword evidence="7 15" id="KW-0285">Flavoprotein</keyword>
<dbReference type="Gene3D" id="3.40.50.360">
    <property type="match status" value="1"/>
</dbReference>
<evidence type="ECO:0000256" key="5">
    <source>
        <dbReference type="ARBA" id="ARBA00022448"/>
    </source>
</evidence>
<dbReference type="InterPro" id="IPR023173">
    <property type="entry name" value="NADPH_Cyt_P450_Rdtase_alpha"/>
</dbReference>
<dbReference type="GO" id="GO:0160246">
    <property type="term" value="F:NADPH-iron-sulfur [2Fe-2S] protein oxidoreductase activity"/>
    <property type="evidence" value="ECO:0007669"/>
    <property type="project" value="InterPro"/>
</dbReference>
<evidence type="ECO:0000256" key="6">
    <source>
        <dbReference type="ARBA" id="ARBA00022490"/>
    </source>
</evidence>
<dbReference type="InterPro" id="IPR008254">
    <property type="entry name" value="Flavodoxin/NO_synth"/>
</dbReference>
<dbReference type="PRINTS" id="PR00369">
    <property type="entry name" value="FLAVODOXIN"/>
</dbReference>
<comment type="catalytic activity">
    <reaction evidence="15">
        <text>2 oxidized [2Fe-2S]-[protein] + NADPH = 2 reduced [2Fe-2S]-[protein] + NADP(+) + H(+)</text>
        <dbReference type="Rhea" id="RHEA:67716"/>
        <dbReference type="Rhea" id="RHEA-COMP:17327"/>
        <dbReference type="Rhea" id="RHEA-COMP:17328"/>
        <dbReference type="ChEBI" id="CHEBI:15378"/>
        <dbReference type="ChEBI" id="CHEBI:33737"/>
        <dbReference type="ChEBI" id="CHEBI:33738"/>
        <dbReference type="ChEBI" id="CHEBI:57783"/>
        <dbReference type="ChEBI" id="CHEBI:58349"/>
    </reaction>
</comment>
<dbReference type="InterPro" id="IPR014729">
    <property type="entry name" value="Rossmann-like_a/b/a_fold"/>
</dbReference>
<comment type="catalytic activity">
    <reaction evidence="14">
        <text>2 oxidized [cytochrome P450] + NADPH = 2 reduced [cytochrome P450] + NADP(+) + H(+)</text>
        <dbReference type="Rhea" id="RHEA:24040"/>
        <dbReference type="Rhea" id="RHEA-COMP:14627"/>
        <dbReference type="Rhea" id="RHEA-COMP:14628"/>
        <dbReference type="ChEBI" id="CHEBI:15378"/>
        <dbReference type="ChEBI" id="CHEBI:55376"/>
        <dbReference type="ChEBI" id="CHEBI:57783"/>
        <dbReference type="ChEBI" id="CHEBI:58349"/>
        <dbReference type="ChEBI" id="CHEBI:60344"/>
        <dbReference type="EC" id="1.6.2.4"/>
    </reaction>
</comment>
<feature type="binding site" evidence="15">
    <location>
        <begin position="547"/>
        <end position="551"/>
    </location>
    <ligand>
        <name>NADP(+)</name>
        <dbReference type="ChEBI" id="CHEBI:58349"/>
    </ligand>
</feature>
<keyword evidence="9 15" id="KW-0274">FAD</keyword>
<evidence type="ECO:0000259" key="18">
    <source>
        <dbReference type="PROSITE" id="PS51384"/>
    </source>
</evidence>
<dbReference type="InterPro" id="IPR029039">
    <property type="entry name" value="Flavoprotein-like_sf"/>
</dbReference>
<dbReference type="SUPFAM" id="SSF52402">
    <property type="entry name" value="Adenine nucleotide alpha hydrolases-like"/>
    <property type="match status" value="1"/>
</dbReference>
<evidence type="ECO:0000256" key="16">
    <source>
        <dbReference type="SAM" id="MobiDB-lite"/>
    </source>
</evidence>
<dbReference type="InterPro" id="IPR033948">
    <property type="entry name" value="ETF_beta_N"/>
</dbReference>
<dbReference type="PROSITE" id="PS51384">
    <property type="entry name" value="FAD_FR"/>
    <property type="match status" value="1"/>
</dbReference>
<evidence type="ECO:0000256" key="8">
    <source>
        <dbReference type="ARBA" id="ARBA00022643"/>
    </source>
</evidence>
<dbReference type="GO" id="GO:0005759">
    <property type="term" value="C:mitochondrial matrix"/>
    <property type="evidence" value="ECO:0007669"/>
    <property type="project" value="UniProtKB-SubCell"/>
</dbReference>
<dbReference type="InterPro" id="IPR028879">
    <property type="entry name" value="NDOR1"/>
</dbReference>
<evidence type="ECO:0000256" key="7">
    <source>
        <dbReference type="ARBA" id="ARBA00022630"/>
    </source>
</evidence>
<feature type="region of interest" description="Disordered" evidence="16">
    <location>
        <begin position="167"/>
        <end position="197"/>
    </location>
</feature>
<evidence type="ECO:0000256" key="2">
    <source>
        <dbReference type="ARBA" id="ARBA00001974"/>
    </source>
</evidence>
<evidence type="ECO:0000256" key="10">
    <source>
        <dbReference type="ARBA" id="ARBA00022857"/>
    </source>
</evidence>
<feature type="binding site" evidence="15">
    <location>
        <begin position="541"/>
        <end position="542"/>
    </location>
    <ligand>
        <name>NADP(+)</name>
        <dbReference type="ChEBI" id="CHEBI:58349"/>
    </ligand>
</feature>
<dbReference type="FunFam" id="3.40.50.620:FF:000011">
    <property type="entry name" value="Electron transfer flavoprotein subunit beta"/>
    <property type="match status" value="1"/>
</dbReference>
<evidence type="ECO:0000313" key="19">
    <source>
        <dbReference type="EMBL" id="PLB38831.1"/>
    </source>
</evidence>
<comment type="similarity">
    <text evidence="15">Belongs to the NADPH-dependent diflavin oxidoreductase NDOR1 family.</text>
</comment>
<keyword evidence="12 15" id="KW-0560">Oxidoreductase</keyword>
<dbReference type="PANTHER" id="PTHR19384">
    <property type="entry name" value="NITRIC OXIDE SYNTHASE-RELATED"/>
    <property type="match status" value="1"/>
</dbReference>
<keyword evidence="11" id="KW-0249">Electron transport</keyword>
<dbReference type="Pfam" id="PF00667">
    <property type="entry name" value="FAD_binding_1"/>
    <property type="match status" value="1"/>
</dbReference>
<dbReference type="SUPFAM" id="SSF52343">
    <property type="entry name" value="Ferredoxin reductase-like, C-terminal NADP-linked domain"/>
    <property type="match status" value="1"/>
</dbReference>
<dbReference type="SUPFAM" id="SSF63380">
    <property type="entry name" value="Riboflavin synthase domain-like"/>
    <property type="match status" value="1"/>
</dbReference>
<reference evidence="19 20" key="1">
    <citation type="submission" date="2017-12" db="EMBL/GenBank/DDBJ databases">
        <authorList>
            <consortium name="DOE Joint Genome Institute"/>
            <person name="Haridas S."/>
            <person name="Kjaerbolling I."/>
            <person name="Vesth T.C."/>
            <person name="Frisvad J.C."/>
            <person name="Nybo J.L."/>
            <person name="Theobald S."/>
            <person name="Kuo A."/>
            <person name="Bowyer P."/>
            <person name="Matsuda Y."/>
            <person name="Mondo S."/>
            <person name="Lyhne E.K."/>
            <person name="Kogle M.E."/>
            <person name="Clum A."/>
            <person name="Lipzen A."/>
            <person name="Salamov A."/>
            <person name="Ngan C.Y."/>
            <person name="Daum C."/>
            <person name="Chiniquy J."/>
            <person name="Barry K."/>
            <person name="LaButti K."/>
            <person name="Simmons B.A."/>
            <person name="Magnuson J.K."/>
            <person name="Mortensen U.H."/>
            <person name="Larsen T.O."/>
            <person name="Grigoriev I.V."/>
            <person name="Baker S.E."/>
            <person name="Andersen M.R."/>
            <person name="Nordberg H.P."/>
            <person name="Cantor M.N."/>
            <person name="Hua S.X."/>
        </authorList>
    </citation>
    <scope>NUCLEOTIDE SEQUENCE [LARGE SCALE GENOMIC DNA]</scope>
    <source>
        <strain evidence="19 20">CBS 102.13</strain>
    </source>
</reference>
<dbReference type="GO" id="GO:0003958">
    <property type="term" value="F:NADPH-hemoprotein reductase activity"/>
    <property type="evidence" value="ECO:0007669"/>
    <property type="project" value="UniProtKB-EC"/>
</dbReference>
<accession>A0A2I2FDX2</accession>
<keyword evidence="8 15" id="KW-0288">FMN</keyword>
<feature type="domain" description="FAD-binding FR-type" evidence="18">
    <location>
        <begin position="200"/>
        <end position="452"/>
    </location>
</feature>
<dbReference type="EC" id="1.18.1.-" evidence="15"/>
<dbReference type="Pfam" id="PF00175">
    <property type="entry name" value="NAD_binding_1"/>
    <property type="match status" value="1"/>
</dbReference>
<comment type="similarity">
    <text evidence="15">In the N-terminal section; belongs to the flavodoxin family.</text>
</comment>
<dbReference type="InterPro" id="IPR017938">
    <property type="entry name" value="Riboflavin_synthase-like_b-brl"/>
</dbReference>
<feature type="binding site" evidence="15">
    <location>
        <begin position="67"/>
        <end position="70"/>
    </location>
    <ligand>
        <name>FMN</name>
        <dbReference type="ChEBI" id="CHEBI:58210"/>
    </ligand>
</feature>
<dbReference type="Pfam" id="PF01012">
    <property type="entry name" value="ETF"/>
    <property type="match status" value="1"/>
</dbReference>
<dbReference type="GO" id="GO:0050660">
    <property type="term" value="F:flavin adenine dinucleotide binding"/>
    <property type="evidence" value="ECO:0007669"/>
    <property type="project" value="UniProtKB-UniRule"/>
</dbReference>
<evidence type="ECO:0000256" key="15">
    <source>
        <dbReference type="HAMAP-Rule" id="MF_03178"/>
    </source>
</evidence>
<dbReference type="InterPro" id="IPR039261">
    <property type="entry name" value="FNR_nucleotide-bd"/>
</dbReference>
<dbReference type="Gene3D" id="3.40.50.80">
    <property type="entry name" value="Nucleotide-binding domain of ferredoxin-NADP reductase (FNR) module"/>
    <property type="match status" value="1"/>
</dbReference>
<keyword evidence="6 15" id="KW-0963">Cytoplasm</keyword>
<feature type="binding site" evidence="15">
    <location>
        <position position="467"/>
    </location>
    <ligand>
        <name>NADP(+)</name>
        <dbReference type="ChEBI" id="CHEBI:58349"/>
    </ligand>
</feature>
<evidence type="ECO:0000313" key="20">
    <source>
        <dbReference type="Proteomes" id="UP000234585"/>
    </source>
</evidence>
<evidence type="ECO:0000259" key="17">
    <source>
        <dbReference type="PROSITE" id="PS50902"/>
    </source>
</evidence>
<dbReference type="Gene3D" id="2.40.30.10">
    <property type="entry name" value="Translation factors"/>
    <property type="match status" value="1"/>
</dbReference>
<feature type="compositionally biased region" description="Basic and acidic residues" evidence="16">
    <location>
        <begin position="177"/>
        <end position="197"/>
    </location>
</feature>
<feature type="binding site" evidence="15">
    <location>
        <begin position="20"/>
        <end position="25"/>
    </location>
    <ligand>
        <name>FMN</name>
        <dbReference type="ChEBI" id="CHEBI:58210"/>
    </ligand>
</feature>
<feature type="binding site" evidence="15">
    <location>
        <begin position="386"/>
        <end position="389"/>
    </location>
    <ligand>
        <name>FAD</name>
        <dbReference type="ChEBI" id="CHEBI:57692"/>
    </ligand>
</feature>
<dbReference type="STRING" id="41067.A0A2I2FDX2"/>
<dbReference type="OrthoDB" id="1856718at2759"/>
<feature type="domain" description="Flavodoxin-like" evidence="17">
    <location>
        <begin position="14"/>
        <end position="164"/>
    </location>
</feature>
<dbReference type="EMBL" id="KZ559133">
    <property type="protein sequence ID" value="PLB38831.1"/>
    <property type="molecule type" value="Genomic_DNA"/>
</dbReference>
<evidence type="ECO:0000256" key="12">
    <source>
        <dbReference type="ARBA" id="ARBA00023002"/>
    </source>
</evidence>
<dbReference type="HAMAP" id="MF_03178">
    <property type="entry name" value="NDOR1"/>
    <property type="match status" value="1"/>
</dbReference>
<comment type="cofactor">
    <cofactor evidence="2 15">
        <name>FAD</name>
        <dbReference type="ChEBI" id="CHEBI:57692"/>
    </cofactor>
</comment>
<dbReference type="InterPro" id="IPR001709">
    <property type="entry name" value="Flavoprot_Pyr_Nucl_cyt_Rdtase"/>
</dbReference>
<dbReference type="GO" id="GO:0046395">
    <property type="term" value="P:carboxylic acid catabolic process"/>
    <property type="evidence" value="ECO:0007669"/>
    <property type="project" value="UniProtKB-ARBA"/>
</dbReference>
<keyword evidence="5" id="KW-0813">Transport</keyword>
<evidence type="ECO:0000256" key="11">
    <source>
        <dbReference type="ARBA" id="ARBA00022982"/>
    </source>
</evidence>
<dbReference type="PANTHER" id="PTHR19384:SF10">
    <property type="entry name" value="NADPH-DEPENDENT DIFLAVIN OXIDOREDUCTASE 1"/>
    <property type="match status" value="1"/>
</dbReference>
<protein>
    <recommendedName>
        <fullName evidence="15">NADPH-dependent diflavin oxidoreductase 1</fullName>
        <ecNumber evidence="15">1.18.1.-</ecNumber>
    </recommendedName>
    <alternativeName>
        <fullName evidence="15">NADPH-dependent FMN and FAD-containing oxidoreductase</fullName>
    </alternativeName>
</protein>
<dbReference type="GO" id="GO:0005829">
    <property type="term" value="C:cytosol"/>
    <property type="evidence" value="ECO:0007669"/>
    <property type="project" value="TreeGrafter"/>
</dbReference>
<dbReference type="GO" id="GO:0016226">
    <property type="term" value="P:iron-sulfur cluster assembly"/>
    <property type="evidence" value="ECO:0007669"/>
    <property type="project" value="UniProtKB-UniRule"/>
</dbReference>
<comment type="caution">
    <text evidence="15">Lacks conserved residue(s) required for the propagation of feature annotation.</text>
</comment>
<evidence type="ECO:0000256" key="13">
    <source>
        <dbReference type="ARBA" id="ARBA00025416"/>
    </source>
</evidence>
<dbReference type="SUPFAM" id="SSF52218">
    <property type="entry name" value="Flavoproteins"/>
    <property type="match status" value="1"/>
</dbReference>
<dbReference type="Proteomes" id="UP000234585">
    <property type="component" value="Unassembled WGS sequence"/>
</dbReference>
<dbReference type="SMART" id="SM00893">
    <property type="entry name" value="ETF"/>
    <property type="match status" value="1"/>
</dbReference>
<evidence type="ECO:0000256" key="9">
    <source>
        <dbReference type="ARBA" id="ARBA00022827"/>
    </source>
</evidence>
<keyword evidence="15" id="KW-0496">Mitochondrion</keyword>
<comment type="cofactor">
    <cofactor evidence="1 15">
        <name>FMN</name>
        <dbReference type="ChEBI" id="CHEBI:58210"/>
    </cofactor>
</comment>
<dbReference type="InterPro" id="IPR001433">
    <property type="entry name" value="OxRdtase_FAD/NAD-bd"/>
</dbReference>
<dbReference type="InterPro" id="IPR017927">
    <property type="entry name" value="FAD-bd_FR_type"/>
</dbReference>
<comment type="function">
    <text evidence="13">The electron transfer flavoprotein serves as a specific electron acceptor for several dehydrogenases, including five acyl-CoA dehydrogenases, glutaryl-CoA and sarcosine dehydrogenase. It transfers the electrons to the main mitochondrial respiratory chain via ETF-ubiquinone oxidoreductase (ETF dehydrogenase).</text>
</comment>
<dbReference type="Gene3D" id="3.40.50.620">
    <property type="entry name" value="HUPs"/>
    <property type="match status" value="1"/>
</dbReference>
<dbReference type="CDD" id="cd01714">
    <property type="entry name" value="ETF_beta"/>
    <property type="match status" value="1"/>
</dbReference>
<comment type="similarity">
    <text evidence="4">Belongs to the ETF beta-subunit/FixA family.</text>
</comment>
<dbReference type="PRINTS" id="PR00371">
    <property type="entry name" value="FPNCR"/>
</dbReference>
<comment type="subunit">
    <text evidence="15">Interacts with DRE2; as part of the cytosolic iron-sulfur (Fe-S) protein assembly (CIA) machinery.</text>
</comment>
<evidence type="ECO:0000256" key="4">
    <source>
        <dbReference type="ARBA" id="ARBA00007557"/>
    </source>
</evidence>
<comment type="subcellular location">
    <subcellularLocation>
        <location evidence="15">Cytoplasm</location>
    </subcellularLocation>
    <subcellularLocation>
        <location evidence="15">Mitochondrion</location>
    </subcellularLocation>
    <subcellularLocation>
        <location evidence="3">Mitochondrion matrix</location>
    </subcellularLocation>
    <text evidence="15">Relocalizes to mitochondria after H(2)O(2) exposure.</text>
</comment>
<dbReference type="InterPro" id="IPR001094">
    <property type="entry name" value="Flavdoxin-like"/>
</dbReference>
<gene>
    <name evidence="15" type="primary">TAH18</name>
    <name evidence="19" type="ORF">BDW47DRAFT_117023</name>
</gene>
<proteinExistence type="inferred from homology"/>